<evidence type="ECO:0000256" key="7">
    <source>
        <dbReference type="ARBA" id="ARBA00022622"/>
    </source>
</evidence>
<protein>
    <recommendedName>
        <fullName evidence="18">CFEM domain-containing protein</fullName>
    </recommendedName>
</protein>
<evidence type="ECO:0000256" key="13">
    <source>
        <dbReference type="ARBA" id="ARBA00023180"/>
    </source>
</evidence>
<proteinExistence type="inferred from homology"/>
<dbReference type="AlphaFoldDB" id="A0A072PPJ6"/>
<dbReference type="GeneID" id="25278277"/>
<feature type="compositionally biased region" description="Low complexity" evidence="16">
    <location>
        <begin position="158"/>
        <end position="168"/>
    </location>
</feature>
<evidence type="ECO:0000256" key="4">
    <source>
        <dbReference type="ARBA" id="ARBA00022475"/>
    </source>
</evidence>
<evidence type="ECO:0000256" key="1">
    <source>
        <dbReference type="ARBA" id="ARBA00004609"/>
    </source>
</evidence>
<evidence type="ECO:0000256" key="11">
    <source>
        <dbReference type="ARBA" id="ARBA00023136"/>
    </source>
</evidence>
<feature type="region of interest" description="Disordered" evidence="16">
    <location>
        <begin position="131"/>
        <end position="168"/>
    </location>
</feature>
<keyword evidence="20" id="KW-1185">Reference proteome</keyword>
<evidence type="ECO:0000313" key="19">
    <source>
        <dbReference type="EMBL" id="KEF61771.1"/>
    </source>
</evidence>
<accession>A0A072PPJ6</accession>
<feature type="domain" description="CFEM" evidence="18">
    <location>
        <begin position="1"/>
        <end position="110"/>
    </location>
</feature>
<comment type="caution">
    <text evidence="19">The sequence shown here is derived from an EMBL/GenBank/DDBJ whole genome shotgun (WGS) entry which is preliminary data.</text>
</comment>
<keyword evidence="12 15" id="KW-1015">Disulfide bond</keyword>
<dbReference type="GO" id="GO:0005576">
    <property type="term" value="C:extracellular region"/>
    <property type="evidence" value="ECO:0007669"/>
    <property type="project" value="UniProtKB-SubCell"/>
</dbReference>
<feature type="disulfide bond" evidence="15">
    <location>
        <begin position="42"/>
        <end position="49"/>
    </location>
</feature>
<keyword evidence="10" id="KW-0408">Iron</keyword>
<evidence type="ECO:0000256" key="8">
    <source>
        <dbReference type="ARBA" id="ARBA00022723"/>
    </source>
</evidence>
<dbReference type="GO" id="GO:0098552">
    <property type="term" value="C:side of membrane"/>
    <property type="evidence" value="ECO:0007669"/>
    <property type="project" value="UniProtKB-KW"/>
</dbReference>
<evidence type="ECO:0000256" key="16">
    <source>
        <dbReference type="SAM" id="MobiDB-lite"/>
    </source>
</evidence>
<comment type="subcellular location">
    <subcellularLocation>
        <location evidence="1">Cell membrane</location>
        <topology evidence="1">Lipid-anchor</topology>
        <topology evidence="1">GPI-anchor</topology>
    </subcellularLocation>
    <subcellularLocation>
        <location evidence="2">Secreted</location>
    </subcellularLocation>
</comment>
<dbReference type="Proteomes" id="UP000027920">
    <property type="component" value="Unassembled WGS sequence"/>
</dbReference>
<keyword evidence="8" id="KW-0479">Metal-binding</keyword>
<dbReference type="InterPro" id="IPR051735">
    <property type="entry name" value="CFEM_domain"/>
</dbReference>
<evidence type="ECO:0000256" key="9">
    <source>
        <dbReference type="ARBA" id="ARBA00022729"/>
    </source>
</evidence>
<evidence type="ECO:0000256" key="14">
    <source>
        <dbReference type="ARBA" id="ARBA00023288"/>
    </source>
</evidence>
<dbReference type="OrthoDB" id="4121205at2759"/>
<dbReference type="GO" id="GO:0046872">
    <property type="term" value="F:metal ion binding"/>
    <property type="evidence" value="ECO:0007669"/>
    <property type="project" value="UniProtKB-KW"/>
</dbReference>
<feature type="compositionally biased region" description="Low complexity" evidence="16">
    <location>
        <begin position="131"/>
        <end position="145"/>
    </location>
</feature>
<feature type="chain" id="PRO_5001681715" description="CFEM domain-containing protein" evidence="17">
    <location>
        <begin position="23"/>
        <end position="202"/>
    </location>
</feature>
<dbReference type="RefSeq" id="XP_013264361.1">
    <property type="nucleotide sequence ID" value="XM_013408907.1"/>
</dbReference>
<keyword evidence="6" id="KW-0349">Heme</keyword>
<name>A0A072PPJ6_9EURO</name>
<reference evidence="19 20" key="1">
    <citation type="submission" date="2013-03" db="EMBL/GenBank/DDBJ databases">
        <title>The Genome Sequence of Exophiala aquamarina CBS 119918.</title>
        <authorList>
            <consortium name="The Broad Institute Genomics Platform"/>
            <person name="Cuomo C."/>
            <person name="de Hoog S."/>
            <person name="Gorbushina A."/>
            <person name="Walker B."/>
            <person name="Young S.K."/>
            <person name="Zeng Q."/>
            <person name="Gargeya S."/>
            <person name="Fitzgerald M."/>
            <person name="Haas B."/>
            <person name="Abouelleil A."/>
            <person name="Allen A.W."/>
            <person name="Alvarado L."/>
            <person name="Arachchi H.M."/>
            <person name="Berlin A.M."/>
            <person name="Chapman S.B."/>
            <person name="Gainer-Dewar J."/>
            <person name="Goldberg J."/>
            <person name="Griggs A."/>
            <person name="Gujja S."/>
            <person name="Hansen M."/>
            <person name="Howarth C."/>
            <person name="Imamovic A."/>
            <person name="Ireland A."/>
            <person name="Larimer J."/>
            <person name="McCowan C."/>
            <person name="Murphy C."/>
            <person name="Pearson M."/>
            <person name="Poon T.W."/>
            <person name="Priest M."/>
            <person name="Roberts A."/>
            <person name="Saif S."/>
            <person name="Shea T."/>
            <person name="Sisk P."/>
            <person name="Sykes S."/>
            <person name="Wortman J."/>
            <person name="Nusbaum C."/>
            <person name="Birren B."/>
        </authorList>
    </citation>
    <scope>NUCLEOTIDE SEQUENCE [LARGE SCALE GENOMIC DNA]</scope>
    <source>
        <strain evidence="19 20">CBS 119918</strain>
    </source>
</reference>
<keyword evidence="4" id="KW-1003">Cell membrane</keyword>
<sequence length="202" mass="20906">MQKIFVAMQVLVVLLLAILGLAQDDLDQCALSCISNVASTNCSQSEWSCLCANNLYIERMNNCTVVTCLDASDQQDTFSVVAELCAVIGVPITIGPEATILTTTSNPLLTTNVIATQSELPPVMNATSITTSEYSSGSSRSTTSSVPQTGTGTSNGPSATGSVASSTTSADATTNQSYRLLSPWPTILILGIVAGMITGKAL</sequence>
<evidence type="ECO:0000256" key="3">
    <source>
        <dbReference type="ARBA" id="ARBA00010031"/>
    </source>
</evidence>
<keyword evidence="14" id="KW-0449">Lipoprotein</keyword>
<keyword evidence="9 17" id="KW-0732">Signal</keyword>
<evidence type="ECO:0000256" key="12">
    <source>
        <dbReference type="ARBA" id="ARBA00023157"/>
    </source>
</evidence>
<evidence type="ECO:0000259" key="18">
    <source>
        <dbReference type="PROSITE" id="PS52012"/>
    </source>
</evidence>
<evidence type="ECO:0000256" key="17">
    <source>
        <dbReference type="SAM" id="SignalP"/>
    </source>
</evidence>
<dbReference type="Pfam" id="PF05730">
    <property type="entry name" value="CFEM"/>
    <property type="match status" value="1"/>
</dbReference>
<comment type="caution">
    <text evidence="15">Lacks conserved residue(s) required for the propagation of feature annotation.</text>
</comment>
<keyword evidence="13" id="KW-0325">Glycoprotein</keyword>
<dbReference type="PANTHER" id="PTHR37928:SF2">
    <property type="entry name" value="GPI ANCHORED CFEM DOMAIN PROTEIN (AFU_ORTHOLOGUE AFUA_6G10580)"/>
    <property type="match status" value="1"/>
</dbReference>
<dbReference type="VEuPathDB" id="FungiDB:A1O9_03341"/>
<comment type="similarity">
    <text evidence="3">Belongs to the RBT5 family.</text>
</comment>
<evidence type="ECO:0000256" key="15">
    <source>
        <dbReference type="PROSITE-ProRule" id="PRU01356"/>
    </source>
</evidence>
<evidence type="ECO:0000256" key="6">
    <source>
        <dbReference type="ARBA" id="ARBA00022617"/>
    </source>
</evidence>
<dbReference type="PANTHER" id="PTHR37928">
    <property type="entry name" value="CFEM DOMAIN PROTEIN (AFU_ORTHOLOGUE AFUA_6G14090)"/>
    <property type="match status" value="1"/>
</dbReference>
<evidence type="ECO:0000256" key="5">
    <source>
        <dbReference type="ARBA" id="ARBA00022525"/>
    </source>
</evidence>
<dbReference type="HOGENOM" id="CLU_117272_0_0_1"/>
<feature type="compositionally biased region" description="Polar residues" evidence="16">
    <location>
        <begin position="146"/>
        <end position="157"/>
    </location>
</feature>
<dbReference type="EMBL" id="AMGV01000002">
    <property type="protein sequence ID" value="KEF61771.1"/>
    <property type="molecule type" value="Genomic_DNA"/>
</dbReference>
<keyword evidence="11" id="KW-0472">Membrane</keyword>
<evidence type="ECO:0000313" key="20">
    <source>
        <dbReference type="Proteomes" id="UP000027920"/>
    </source>
</evidence>
<evidence type="ECO:0000256" key="10">
    <source>
        <dbReference type="ARBA" id="ARBA00023004"/>
    </source>
</evidence>
<gene>
    <name evidence="19" type="ORF">A1O9_03341</name>
</gene>
<keyword evidence="5" id="KW-0964">Secreted</keyword>
<feature type="signal peptide" evidence="17">
    <location>
        <begin position="1"/>
        <end position="22"/>
    </location>
</feature>
<dbReference type="GO" id="GO:0005886">
    <property type="term" value="C:plasma membrane"/>
    <property type="evidence" value="ECO:0007669"/>
    <property type="project" value="UniProtKB-SubCell"/>
</dbReference>
<organism evidence="19 20">
    <name type="scientific">Exophiala aquamarina CBS 119918</name>
    <dbReference type="NCBI Taxonomy" id="1182545"/>
    <lineage>
        <taxon>Eukaryota</taxon>
        <taxon>Fungi</taxon>
        <taxon>Dikarya</taxon>
        <taxon>Ascomycota</taxon>
        <taxon>Pezizomycotina</taxon>
        <taxon>Eurotiomycetes</taxon>
        <taxon>Chaetothyriomycetidae</taxon>
        <taxon>Chaetothyriales</taxon>
        <taxon>Herpotrichiellaceae</taxon>
        <taxon>Exophiala</taxon>
    </lineage>
</organism>
<keyword evidence="7" id="KW-0336">GPI-anchor</keyword>
<evidence type="ECO:0000256" key="2">
    <source>
        <dbReference type="ARBA" id="ARBA00004613"/>
    </source>
</evidence>
<dbReference type="InterPro" id="IPR008427">
    <property type="entry name" value="Extracellular_membr_CFEM_dom"/>
</dbReference>
<dbReference type="PROSITE" id="PS52012">
    <property type="entry name" value="CFEM"/>
    <property type="match status" value="1"/>
</dbReference>